<accession>A0ABC9W3T2</accession>
<dbReference type="AlphaFoldDB" id="A0ABC9W3T2"/>
<dbReference type="Proteomes" id="UP001623348">
    <property type="component" value="Unassembled WGS sequence"/>
</dbReference>
<sequence length="137" mass="15769">MSLQGHSQFLLSDHGNCEKCLRNEEKKTTSVFKKGEREDPGNYKPVTLIPGKVMKQLILETISRHMKDKKMIRSSQHGFAEGNSHFTNLIIFHDEMTGLVEKGRALDIIYLHFNKTFNSVSCKILIEKLMKYGLDKQ</sequence>
<keyword evidence="2" id="KW-1185">Reference proteome</keyword>
<evidence type="ECO:0000313" key="2">
    <source>
        <dbReference type="Proteomes" id="UP001623348"/>
    </source>
</evidence>
<gene>
    <name evidence="1" type="ORF">GRJ2_000470300</name>
</gene>
<proteinExistence type="predicted"/>
<name>A0ABC9W3T2_GRUJA</name>
<protein>
    <submittedName>
        <fullName evidence="1">Mitochondrial enolase superfamily member 1</fullName>
    </submittedName>
</protein>
<dbReference type="PANTHER" id="PTHR33332">
    <property type="entry name" value="REVERSE TRANSCRIPTASE DOMAIN-CONTAINING PROTEIN"/>
    <property type="match status" value="1"/>
</dbReference>
<reference evidence="1 2" key="1">
    <citation type="submission" date="2024-06" db="EMBL/GenBank/DDBJ databases">
        <title>The draft genome of Grus japonensis, version 3.</title>
        <authorList>
            <person name="Nabeshima K."/>
            <person name="Suzuki S."/>
            <person name="Onuma M."/>
        </authorList>
    </citation>
    <scope>NUCLEOTIDE SEQUENCE [LARGE SCALE GENOMIC DNA]</scope>
    <source>
        <strain evidence="1 2">451A</strain>
    </source>
</reference>
<evidence type="ECO:0000313" key="1">
    <source>
        <dbReference type="EMBL" id="GAB0180050.1"/>
    </source>
</evidence>
<organism evidence="1 2">
    <name type="scientific">Grus japonensis</name>
    <name type="common">Japanese crane</name>
    <name type="synonym">Red-crowned crane</name>
    <dbReference type="NCBI Taxonomy" id="30415"/>
    <lineage>
        <taxon>Eukaryota</taxon>
        <taxon>Metazoa</taxon>
        <taxon>Chordata</taxon>
        <taxon>Craniata</taxon>
        <taxon>Vertebrata</taxon>
        <taxon>Euteleostomi</taxon>
        <taxon>Archelosauria</taxon>
        <taxon>Archosauria</taxon>
        <taxon>Dinosauria</taxon>
        <taxon>Saurischia</taxon>
        <taxon>Theropoda</taxon>
        <taxon>Coelurosauria</taxon>
        <taxon>Aves</taxon>
        <taxon>Neognathae</taxon>
        <taxon>Neoaves</taxon>
        <taxon>Gruiformes</taxon>
        <taxon>Gruidae</taxon>
        <taxon>Grus</taxon>
    </lineage>
</organism>
<dbReference type="EMBL" id="BAAFJT010000001">
    <property type="protein sequence ID" value="GAB0180050.1"/>
    <property type="molecule type" value="Genomic_DNA"/>
</dbReference>
<comment type="caution">
    <text evidence="1">The sequence shown here is derived from an EMBL/GenBank/DDBJ whole genome shotgun (WGS) entry which is preliminary data.</text>
</comment>